<keyword evidence="6" id="KW-1185">Reference proteome</keyword>
<keyword evidence="2 3" id="KW-0687">Ribonucleoprotein</keyword>
<dbReference type="InterPro" id="IPR020592">
    <property type="entry name" value="Ribosomal_bS16_CS"/>
</dbReference>
<dbReference type="Proteomes" id="UP001209229">
    <property type="component" value="Unassembled WGS sequence"/>
</dbReference>
<keyword evidence="1 3" id="KW-0689">Ribosomal protein</keyword>
<dbReference type="Pfam" id="PF00886">
    <property type="entry name" value="Ribosomal_S16"/>
    <property type="match status" value="1"/>
</dbReference>
<dbReference type="GO" id="GO:0006412">
    <property type="term" value="P:translation"/>
    <property type="evidence" value="ECO:0007669"/>
    <property type="project" value="UniProtKB-UniRule"/>
</dbReference>
<dbReference type="GO" id="GO:0015935">
    <property type="term" value="C:small ribosomal subunit"/>
    <property type="evidence" value="ECO:0007669"/>
    <property type="project" value="TreeGrafter"/>
</dbReference>
<proteinExistence type="inferred from homology"/>
<dbReference type="InterPro" id="IPR000307">
    <property type="entry name" value="Ribosomal_bS16"/>
</dbReference>
<evidence type="ECO:0000313" key="6">
    <source>
        <dbReference type="Proteomes" id="UP001209229"/>
    </source>
</evidence>
<dbReference type="RefSeq" id="WP_301188565.1">
    <property type="nucleotide sequence ID" value="NZ_JAPDPJ010000001.1"/>
</dbReference>
<dbReference type="InterPro" id="IPR023803">
    <property type="entry name" value="Ribosomal_bS16_dom_sf"/>
</dbReference>
<organism evidence="5 6">
    <name type="scientific">Plebeiibacterium sediminum</name>
    <dbReference type="NCBI Taxonomy" id="2992112"/>
    <lineage>
        <taxon>Bacteria</taxon>
        <taxon>Pseudomonadati</taxon>
        <taxon>Bacteroidota</taxon>
        <taxon>Bacteroidia</taxon>
        <taxon>Marinilabiliales</taxon>
        <taxon>Marinilabiliaceae</taxon>
        <taxon>Plebeiibacterium</taxon>
    </lineage>
</organism>
<name>A0AAE3M0P9_9BACT</name>
<dbReference type="PANTHER" id="PTHR12919:SF20">
    <property type="entry name" value="SMALL RIBOSOMAL SUBUNIT PROTEIN BS16M"/>
    <property type="match status" value="1"/>
</dbReference>
<gene>
    <name evidence="3" type="primary">rpsP</name>
    <name evidence="5" type="ORF">OM075_00880</name>
</gene>
<feature type="region of interest" description="Disordered" evidence="4">
    <location>
        <begin position="153"/>
        <end position="186"/>
    </location>
</feature>
<sequence>MPVKIRLSRHGRKRNAFYHIVVADSRSPRDGKFIERIGSYNPNTNPATVDLNFDKALTWLSNGAQPTDTARAILSYKGVLMKKHLLDGVKKGAFDEAEAEKRFSAWLTEKQAKIQAKIDGLEGKAAEAAKANLEREAKINSERAEAIAKKNAELAAEAEAATAEAAAEETTEAEEATDEPEAPAAE</sequence>
<comment type="caution">
    <text evidence="5">The sequence shown here is derived from an EMBL/GenBank/DDBJ whole genome shotgun (WGS) entry which is preliminary data.</text>
</comment>
<dbReference type="EMBL" id="JAPDPJ010000001">
    <property type="protein sequence ID" value="MCW3784994.1"/>
    <property type="molecule type" value="Genomic_DNA"/>
</dbReference>
<evidence type="ECO:0000313" key="5">
    <source>
        <dbReference type="EMBL" id="MCW3784994.1"/>
    </source>
</evidence>
<dbReference type="GO" id="GO:0003735">
    <property type="term" value="F:structural constituent of ribosome"/>
    <property type="evidence" value="ECO:0007669"/>
    <property type="project" value="InterPro"/>
</dbReference>
<reference evidence="5" key="1">
    <citation type="submission" date="2022-10" db="EMBL/GenBank/DDBJ databases">
        <authorList>
            <person name="Yu W.X."/>
        </authorList>
    </citation>
    <scope>NUCLEOTIDE SEQUENCE</scope>
    <source>
        <strain evidence="5">AAT</strain>
    </source>
</reference>
<feature type="compositionally biased region" description="Acidic residues" evidence="4">
    <location>
        <begin position="166"/>
        <end position="186"/>
    </location>
</feature>
<dbReference type="NCBIfam" id="NF011094">
    <property type="entry name" value="PRK14521.1"/>
    <property type="match status" value="1"/>
</dbReference>
<dbReference type="SUPFAM" id="SSF54565">
    <property type="entry name" value="Ribosomal protein S16"/>
    <property type="match status" value="1"/>
</dbReference>
<dbReference type="NCBIfam" id="TIGR00002">
    <property type="entry name" value="S16"/>
    <property type="match status" value="1"/>
</dbReference>
<comment type="similarity">
    <text evidence="3">Belongs to the bacterial ribosomal protein bS16 family.</text>
</comment>
<accession>A0AAE3M0P9</accession>
<feature type="compositionally biased region" description="Low complexity" evidence="4">
    <location>
        <begin position="153"/>
        <end position="165"/>
    </location>
</feature>
<dbReference type="HAMAP" id="MF_00385">
    <property type="entry name" value="Ribosomal_bS16"/>
    <property type="match status" value="1"/>
</dbReference>
<dbReference type="Gene3D" id="3.30.1320.10">
    <property type="match status" value="1"/>
</dbReference>
<evidence type="ECO:0000256" key="4">
    <source>
        <dbReference type="SAM" id="MobiDB-lite"/>
    </source>
</evidence>
<evidence type="ECO:0000256" key="1">
    <source>
        <dbReference type="ARBA" id="ARBA00022980"/>
    </source>
</evidence>
<dbReference type="AlphaFoldDB" id="A0AAE3M0P9"/>
<evidence type="ECO:0000256" key="3">
    <source>
        <dbReference type="HAMAP-Rule" id="MF_00385"/>
    </source>
</evidence>
<evidence type="ECO:0000256" key="2">
    <source>
        <dbReference type="ARBA" id="ARBA00023274"/>
    </source>
</evidence>
<dbReference type="PROSITE" id="PS00732">
    <property type="entry name" value="RIBOSOMAL_S16"/>
    <property type="match status" value="1"/>
</dbReference>
<dbReference type="PANTHER" id="PTHR12919">
    <property type="entry name" value="30S RIBOSOMAL PROTEIN S16"/>
    <property type="match status" value="1"/>
</dbReference>
<protein>
    <recommendedName>
        <fullName evidence="3">Small ribosomal subunit protein bS16</fullName>
    </recommendedName>
</protein>
<dbReference type="GO" id="GO:0005737">
    <property type="term" value="C:cytoplasm"/>
    <property type="evidence" value="ECO:0007669"/>
    <property type="project" value="UniProtKB-ARBA"/>
</dbReference>